<name>A0A2T0YKC1_9MICC</name>
<dbReference type="AlphaFoldDB" id="A0A2T0YKC1"/>
<dbReference type="Proteomes" id="UP000238217">
    <property type="component" value="Unassembled WGS sequence"/>
</dbReference>
<evidence type="ECO:0000313" key="3">
    <source>
        <dbReference type="Proteomes" id="UP000238217"/>
    </source>
</evidence>
<gene>
    <name evidence="2" type="ORF">BCL67_108117</name>
</gene>
<comment type="caution">
    <text evidence="2">The sequence shown here is derived from an EMBL/GenBank/DDBJ whole genome shotgun (WGS) entry which is preliminary data.</text>
</comment>
<keyword evidence="3" id="KW-1185">Reference proteome</keyword>
<feature type="region of interest" description="Disordered" evidence="1">
    <location>
        <begin position="1"/>
        <end position="22"/>
    </location>
</feature>
<evidence type="ECO:0000313" key="2">
    <source>
        <dbReference type="EMBL" id="PRZ15656.1"/>
    </source>
</evidence>
<reference evidence="2 3" key="1">
    <citation type="submission" date="2018-03" db="EMBL/GenBank/DDBJ databases">
        <title>Comparative analysis of microorganisms from saline springs in Andes Mountain Range, Colombia.</title>
        <authorList>
            <person name="Rubin E."/>
        </authorList>
    </citation>
    <scope>NUCLEOTIDE SEQUENCE [LARGE SCALE GENOMIC DNA]</scope>
    <source>
        <strain evidence="2 3">CG 35</strain>
    </source>
</reference>
<feature type="compositionally biased region" description="Polar residues" evidence="1">
    <location>
        <begin position="1"/>
        <end position="20"/>
    </location>
</feature>
<protein>
    <submittedName>
        <fullName evidence="2">Transcriptional regulator, AbiEi antitoxin, Type IV TA system</fullName>
    </submittedName>
</protein>
<sequence length="434" mass="47247">MTNQRTSRQTPRPCPTQSSPPRLLRAKDLWDSSGSTTILGAGQWLEVDDIGRRLSALVDAGALLRLRRGIYINPASWLQTAPWDRHLIAAAAVALPVPHTHFCRTTALAMHGFNLLRPPDAVTVRTARNDATGLHPAPPLTGRASAAAVERLLRAQSEAHDGGPRSRAALSSIGTRHHQYPRAFRDQLRGGLGQRWTQAYESALIHQEFPVPEGFDPSITAGMRIRLEPLGLVLADTVPRMSFAEAVAVLDACRAGRFGAPAEPGGTLPAVEPWLRLVASARGRTRWAAAWEFADAGAESVGESWARVRIAELGFAAPELQRSILLPDGSTCRTDFYWEGPGVVGEFDGLKKYLRSGMLSGSSPGQVVVAEKHREDGLRALGLKVVRFTWADLTDPIRLQRLLSATGIPLSGRSTGADVFYRDNRRAGRSRKPR</sequence>
<accession>A0A2T0YKC1</accession>
<evidence type="ECO:0000256" key="1">
    <source>
        <dbReference type="SAM" id="MobiDB-lite"/>
    </source>
</evidence>
<dbReference type="EMBL" id="PVTY01000008">
    <property type="protein sequence ID" value="PRZ15656.1"/>
    <property type="molecule type" value="Genomic_DNA"/>
</dbReference>
<organism evidence="2 3">
    <name type="scientific">Nesterenkonia sandarakina</name>
    <dbReference type="NCBI Taxonomy" id="272918"/>
    <lineage>
        <taxon>Bacteria</taxon>
        <taxon>Bacillati</taxon>
        <taxon>Actinomycetota</taxon>
        <taxon>Actinomycetes</taxon>
        <taxon>Micrococcales</taxon>
        <taxon>Micrococcaceae</taxon>
        <taxon>Nesterenkonia</taxon>
    </lineage>
</organism>
<proteinExistence type="predicted"/>